<evidence type="ECO:0000313" key="2">
    <source>
        <dbReference type="Proteomes" id="UP000785679"/>
    </source>
</evidence>
<proteinExistence type="predicted"/>
<protein>
    <submittedName>
        <fullName evidence="1">Uncharacterized protein</fullName>
    </submittedName>
</protein>
<reference evidence="1" key="1">
    <citation type="submission" date="2019-06" db="EMBL/GenBank/DDBJ databases">
        <authorList>
            <person name="Zheng W."/>
        </authorList>
    </citation>
    <scope>NUCLEOTIDE SEQUENCE</scope>
    <source>
        <strain evidence="1">QDHG01</strain>
    </source>
</reference>
<gene>
    <name evidence="1" type="ORF">FGO68_gene231</name>
</gene>
<evidence type="ECO:0000313" key="1">
    <source>
        <dbReference type="EMBL" id="TNV84085.1"/>
    </source>
</evidence>
<comment type="caution">
    <text evidence="1">The sequence shown here is derived from an EMBL/GenBank/DDBJ whole genome shotgun (WGS) entry which is preliminary data.</text>
</comment>
<keyword evidence="2" id="KW-1185">Reference proteome</keyword>
<dbReference type="Proteomes" id="UP000785679">
    <property type="component" value="Unassembled WGS sequence"/>
</dbReference>
<accession>A0A8J8P1C4</accession>
<sequence length="223" mass="26668">MHKHFSHYILKFGLHARQVLLTQRQKIAILDRLDGERSLKRPTYLLHCVLGLLADLIIHMVSFLRHEVGLVEEVYFSKVEARFYYQVGQLIKLLRHERGLAFGEKINFFNRVSFSVNKILVLYSEWFQKRPNEGDKIGRFISEEEDLFDDFLIHQQRQFYSKVLRELIQNLKMFRRVFAIVIFQSAFESSIQIKTQSVLPFYLIQSPHSLSQLCRSRIQRRKH</sequence>
<dbReference type="EMBL" id="RRYP01003157">
    <property type="protein sequence ID" value="TNV84085.1"/>
    <property type="molecule type" value="Genomic_DNA"/>
</dbReference>
<dbReference type="AlphaFoldDB" id="A0A8J8P1C4"/>
<name>A0A8J8P1C4_HALGN</name>
<organism evidence="1 2">
    <name type="scientific">Halteria grandinella</name>
    <dbReference type="NCBI Taxonomy" id="5974"/>
    <lineage>
        <taxon>Eukaryota</taxon>
        <taxon>Sar</taxon>
        <taxon>Alveolata</taxon>
        <taxon>Ciliophora</taxon>
        <taxon>Intramacronucleata</taxon>
        <taxon>Spirotrichea</taxon>
        <taxon>Stichotrichia</taxon>
        <taxon>Sporadotrichida</taxon>
        <taxon>Halteriidae</taxon>
        <taxon>Halteria</taxon>
    </lineage>
</organism>